<dbReference type="Pfam" id="PF00656">
    <property type="entry name" value="Peptidase_C14"/>
    <property type="match status" value="1"/>
</dbReference>
<dbReference type="InterPro" id="IPR029030">
    <property type="entry name" value="Caspase-like_dom_sf"/>
</dbReference>
<sequence>MSELFTQGHACIIGVGGDLPNTIDDAIGLANILQDPERCAYPPEQVRLLTKEQAKRDEMLTALEQLAQSTTPDSTVIIYFSGHGYQVASPIGKPYYLMPFGYDQTKLDETAISGVEFTAKLRAIPAKKLLVLLDCCHAGGLGDTQSLGYQAEKAPLPPQAQSLFNEGKGRVIIASSQADEKSLAGRPYSAFTLALIESLAGKGVSQQDGYVRVADLALYAREVVPRRTRDRQHPILHFEQADNFILAYYAGGEAEPKGLPFEGEPEIESEPCEFNRQIINHTEILASGDNAVAAQNAQGARLVTGNSNVVGDNNVVQKNVRQKGKYNINLGSAQNLTTDRINRDQE</sequence>
<dbReference type="OrthoDB" id="161433at2"/>
<dbReference type="HOGENOM" id="CLU_064919_0_0_3"/>
<dbReference type="InterPro" id="IPR011600">
    <property type="entry name" value="Pept_C14_caspase"/>
</dbReference>
<keyword evidence="3" id="KW-1185">Reference proteome</keyword>
<feature type="domain" description="Peptidase C14 caspase" evidence="1">
    <location>
        <begin position="8"/>
        <end position="240"/>
    </location>
</feature>
<protein>
    <submittedName>
        <fullName evidence="2">Peptidase C14 caspase catalytic subunit p20</fullName>
    </submittedName>
</protein>
<dbReference type="GO" id="GO:0004197">
    <property type="term" value="F:cysteine-type endopeptidase activity"/>
    <property type="evidence" value="ECO:0007669"/>
    <property type="project" value="InterPro"/>
</dbReference>
<reference evidence="3" key="1">
    <citation type="journal article" date="2011" name="MBio">
        <title>Novel metabolic attributes of the genus Cyanothece, comprising a group of unicellular nitrogen-fixing Cyanobacteria.</title>
        <authorList>
            <person name="Bandyopadhyay A."/>
            <person name="Elvitigala T."/>
            <person name="Welsh E."/>
            <person name="Stockel J."/>
            <person name="Liberton M."/>
            <person name="Min H."/>
            <person name="Sherman L.A."/>
            <person name="Pakrasi H.B."/>
        </authorList>
    </citation>
    <scope>NUCLEOTIDE SEQUENCE [LARGE SCALE GENOMIC DNA]</scope>
    <source>
        <strain evidence="3">PCC 7822</strain>
    </source>
</reference>
<evidence type="ECO:0000313" key="2">
    <source>
        <dbReference type="EMBL" id="ADN12918.1"/>
    </source>
</evidence>
<dbReference type="GO" id="GO:0006508">
    <property type="term" value="P:proteolysis"/>
    <property type="evidence" value="ECO:0007669"/>
    <property type="project" value="InterPro"/>
</dbReference>
<dbReference type="SUPFAM" id="SSF52129">
    <property type="entry name" value="Caspase-like"/>
    <property type="match status" value="1"/>
</dbReference>
<organism evidence="2 3">
    <name type="scientific">Gloeothece verrucosa (strain PCC 7822)</name>
    <name type="common">Cyanothece sp. (strain PCC 7822)</name>
    <dbReference type="NCBI Taxonomy" id="497965"/>
    <lineage>
        <taxon>Bacteria</taxon>
        <taxon>Bacillati</taxon>
        <taxon>Cyanobacteriota</taxon>
        <taxon>Cyanophyceae</taxon>
        <taxon>Oscillatoriophycideae</taxon>
        <taxon>Chroococcales</taxon>
        <taxon>Aphanothecaceae</taxon>
        <taxon>Gloeothece</taxon>
        <taxon>Gloeothece verrucosa</taxon>
    </lineage>
</organism>
<dbReference type="RefSeq" id="WP_013321028.1">
    <property type="nucleotide sequence ID" value="NC_014501.1"/>
</dbReference>
<accession>E0UD38</accession>
<evidence type="ECO:0000259" key="1">
    <source>
        <dbReference type="Pfam" id="PF00656"/>
    </source>
</evidence>
<dbReference type="AlphaFoldDB" id="E0UD38"/>
<evidence type="ECO:0000313" key="3">
    <source>
        <dbReference type="Proteomes" id="UP000008206"/>
    </source>
</evidence>
<gene>
    <name evidence="2" type="ordered locus">Cyan7822_0903</name>
</gene>
<dbReference type="Proteomes" id="UP000008206">
    <property type="component" value="Chromosome"/>
</dbReference>
<dbReference type="Gene3D" id="3.40.50.1460">
    <property type="match status" value="1"/>
</dbReference>
<dbReference type="EMBL" id="CP002198">
    <property type="protein sequence ID" value="ADN12918.1"/>
    <property type="molecule type" value="Genomic_DNA"/>
</dbReference>
<name>E0UD38_GLOV7</name>
<proteinExistence type="predicted"/>
<dbReference type="eggNOG" id="COG4249">
    <property type="taxonomic scope" value="Bacteria"/>
</dbReference>
<dbReference type="KEGG" id="cyj:Cyan7822_0903"/>
<dbReference type="STRING" id="497965.Cyan7822_0903"/>